<accession>A0ABW5BCS8</accession>
<sequence>MSDSISSDDILYILNNPWKLTESEWGLKENNFIDFYSTYIKNKLDTSNQDGFSKIWKTSNGQAIAILGFYKVGEKKYETFFVASHHMDEFGLKISFDLRNILKEKTLNYPGCTCGLYSASDHPKQIPWFKFIGFNYVPEENRGKQRYFEYVSS</sequence>
<dbReference type="Proteomes" id="UP001597414">
    <property type="component" value="Unassembled WGS sequence"/>
</dbReference>
<evidence type="ECO:0000313" key="1">
    <source>
        <dbReference type="EMBL" id="MFD2203344.1"/>
    </source>
</evidence>
<evidence type="ECO:0008006" key="3">
    <source>
        <dbReference type="Google" id="ProtNLM"/>
    </source>
</evidence>
<dbReference type="RefSeq" id="WP_380805621.1">
    <property type="nucleotide sequence ID" value="NZ_JBHUIV010000025.1"/>
</dbReference>
<name>A0ABW5BCS8_9BACT</name>
<gene>
    <name evidence="1" type="ORF">ACFSKV_17325</name>
</gene>
<organism evidence="1 2">
    <name type="scientific">Shivajiella indica</name>
    <dbReference type="NCBI Taxonomy" id="872115"/>
    <lineage>
        <taxon>Bacteria</taxon>
        <taxon>Pseudomonadati</taxon>
        <taxon>Bacteroidota</taxon>
        <taxon>Cytophagia</taxon>
        <taxon>Cytophagales</taxon>
        <taxon>Cyclobacteriaceae</taxon>
        <taxon>Shivajiella</taxon>
    </lineage>
</organism>
<evidence type="ECO:0000313" key="2">
    <source>
        <dbReference type="Proteomes" id="UP001597414"/>
    </source>
</evidence>
<comment type="caution">
    <text evidence="1">The sequence shown here is derived from an EMBL/GenBank/DDBJ whole genome shotgun (WGS) entry which is preliminary data.</text>
</comment>
<reference evidence="2" key="1">
    <citation type="journal article" date="2019" name="Int. J. Syst. Evol. Microbiol.">
        <title>The Global Catalogue of Microorganisms (GCM) 10K type strain sequencing project: providing services to taxonomists for standard genome sequencing and annotation.</title>
        <authorList>
            <consortium name="The Broad Institute Genomics Platform"/>
            <consortium name="The Broad Institute Genome Sequencing Center for Infectious Disease"/>
            <person name="Wu L."/>
            <person name="Ma J."/>
        </authorList>
    </citation>
    <scope>NUCLEOTIDE SEQUENCE [LARGE SCALE GENOMIC DNA]</scope>
    <source>
        <strain evidence="2">KCTC 19812</strain>
    </source>
</reference>
<keyword evidence="2" id="KW-1185">Reference proteome</keyword>
<dbReference type="EMBL" id="JBHUIV010000025">
    <property type="protein sequence ID" value="MFD2203344.1"/>
    <property type="molecule type" value="Genomic_DNA"/>
</dbReference>
<protein>
    <recommendedName>
        <fullName evidence="3">N-acetyltransferase domain-containing protein</fullName>
    </recommendedName>
</protein>
<proteinExistence type="predicted"/>